<feature type="compositionally biased region" description="Acidic residues" evidence="1">
    <location>
        <begin position="701"/>
        <end position="714"/>
    </location>
</feature>
<reference evidence="2" key="1">
    <citation type="submission" date="2023-06" db="EMBL/GenBank/DDBJ databases">
        <title>Genome-scale phylogeny and comparative genomics of the fungal order Sordariales.</title>
        <authorList>
            <consortium name="Lawrence Berkeley National Laboratory"/>
            <person name="Hensen N."/>
            <person name="Bonometti L."/>
            <person name="Westerberg I."/>
            <person name="Brannstrom I.O."/>
            <person name="Guillou S."/>
            <person name="Cros-Aarteil S."/>
            <person name="Calhoun S."/>
            <person name="Haridas S."/>
            <person name="Kuo A."/>
            <person name="Mondo S."/>
            <person name="Pangilinan J."/>
            <person name="Riley R."/>
            <person name="Labutti K."/>
            <person name="Andreopoulos B."/>
            <person name="Lipzen A."/>
            <person name="Chen C."/>
            <person name="Yanf M."/>
            <person name="Daum C."/>
            <person name="Ng V."/>
            <person name="Clum A."/>
            <person name="Steindorff A."/>
            <person name="Ohm R."/>
            <person name="Martin F."/>
            <person name="Silar P."/>
            <person name="Natvig D."/>
            <person name="Lalanne C."/>
            <person name="Gautier V."/>
            <person name="Ament-Velasquez S.L."/>
            <person name="Kruys A."/>
            <person name="Hutchinson M.I."/>
            <person name="Powell A.J."/>
            <person name="Barry K."/>
            <person name="Miller A.N."/>
            <person name="Grigoriev I.V."/>
            <person name="Debuchy R."/>
            <person name="Gladieux P."/>
            <person name="Thoren M.H."/>
            <person name="Johannesson H."/>
        </authorList>
    </citation>
    <scope>NUCLEOTIDE SEQUENCE</scope>
    <source>
        <strain evidence="2">SMH4607-1</strain>
    </source>
</reference>
<gene>
    <name evidence="2" type="ORF">B0H67DRAFT_592418</name>
</gene>
<dbReference type="PANTHER" id="PTHR22684:SF0">
    <property type="entry name" value="RIBOSOME QUALITY CONTROL COMPLEX SUBUNIT TCF25"/>
    <property type="match status" value="1"/>
</dbReference>
<dbReference type="GO" id="GO:1990112">
    <property type="term" value="C:RQC complex"/>
    <property type="evidence" value="ECO:0007669"/>
    <property type="project" value="TreeGrafter"/>
</dbReference>
<feature type="region of interest" description="Disordered" evidence="1">
    <location>
        <begin position="562"/>
        <end position="591"/>
    </location>
</feature>
<proteinExistence type="predicted"/>
<dbReference type="EMBL" id="JAUKUA010000007">
    <property type="protein sequence ID" value="KAK0704814.1"/>
    <property type="molecule type" value="Genomic_DNA"/>
</dbReference>
<evidence type="ECO:0000256" key="1">
    <source>
        <dbReference type="SAM" id="MobiDB-lite"/>
    </source>
</evidence>
<feature type="compositionally biased region" description="Basic residues" evidence="1">
    <location>
        <begin position="1"/>
        <end position="10"/>
    </location>
</feature>
<dbReference type="PANTHER" id="PTHR22684">
    <property type="entry name" value="NULP1-RELATED"/>
    <property type="match status" value="1"/>
</dbReference>
<keyword evidence="3" id="KW-1185">Reference proteome</keyword>
<feature type="compositionally biased region" description="Acidic residues" evidence="1">
    <location>
        <begin position="680"/>
        <end position="693"/>
    </location>
</feature>
<feature type="compositionally biased region" description="Basic residues" evidence="1">
    <location>
        <begin position="85"/>
        <end position="98"/>
    </location>
</feature>
<feature type="compositionally biased region" description="Basic and acidic residues" evidence="1">
    <location>
        <begin position="11"/>
        <end position="26"/>
    </location>
</feature>
<accession>A0AA39ZWI7</accession>
<feature type="compositionally biased region" description="Basic and acidic residues" evidence="1">
    <location>
        <begin position="52"/>
        <end position="62"/>
    </location>
</feature>
<feature type="region of interest" description="Disordered" evidence="1">
    <location>
        <begin position="670"/>
        <end position="750"/>
    </location>
</feature>
<evidence type="ECO:0000313" key="3">
    <source>
        <dbReference type="Proteomes" id="UP001172102"/>
    </source>
</evidence>
<protein>
    <submittedName>
        <fullName evidence="2">Transcriptional repressor TCF25-domain-containing protein</fullName>
    </submittedName>
</protein>
<comment type="caution">
    <text evidence="2">The sequence shown here is derived from an EMBL/GenBank/DDBJ whole genome shotgun (WGS) entry which is preliminary data.</text>
</comment>
<name>A0AA39ZWI7_9PEZI</name>
<dbReference type="Proteomes" id="UP001172102">
    <property type="component" value="Unassembled WGS sequence"/>
</dbReference>
<dbReference type="InterPro" id="IPR006994">
    <property type="entry name" value="TCF25/Rqc1"/>
</dbReference>
<evidence type="ECO:0000313" key="2">
    <source>
        <dbReference type="EMBL" id="KAK0704814.1"/>
    </source>
</evidence>
<sequence length="750" mass="83239">MASRQMRKLRKQQELLNLEKEAVEGHDESEDEPAPRAKPQRNVFSGFAALGDLRDDNDSDNDKSDDDGPQQIPQKDEVPEPTPGKKSKKSKKKKKKGKKAESSAPTKEEPEPLDEIDQALKELKLAESRQVDAATAHAAPDASAGPLRELFGINFQHLKAMNEMRKLFGKVMESADAEGAQESRVRGARRDVDLEAYLSAQAGFIGGQGQSSKPAMFDSVLRTNPFIEGKKTWPRDSALGLKMACMTNDRADVAEYAFCHDERYDVLESGFFHLVQMYDPRRIVHFLYQHPYHVSSLIQVSKVAKQDQNSALAADLIERALFTFGRVGLKDFRKKLEQGRVMMDFARPENRQFFLAGWHLIQQLVLKGTYRTAFEWAKLLLGINHEDPYAMINWIHVLAIRAYQAQWFVDLCNTKLLDETEGIPASLYAKQTLPLAYLQLEDPTRAKASLVEGIERAPWLYGALFKALGLDTPKSIWGVQPRNDNEELYTQLYIHMAKDLWNNPQATALLVEAAKAAQKAAPNTLPASQPVSLGTARFIYLDNTPDLMSAVPRQMLHASPNFDFDPLPPARADNKFSSSRQEKPWLPSTREDGLAAFPDAIVRDIFAGGAAGGGAGLLGHGLGGDGDEEDDDQAGFEEQLAHMAREAERGNIPTDRRGFLGRVLDMMMPHLMPGGRGGMSDEDEDEEEDDDDEIAIRTGYDSDDAADDLPDLEDIPAAHHAGLQAQVEDASDSDDEFSGLAENAASRRPT</sequence>
<dbReference type="AlphaFoldDB" id="A0AA39ZWI7"/>
<organism evidence="2 3">
    <name type="scientific">Lasiosphaeris hirsuta</name>
    <dbReference type="NCBI Taxonomy" id="260670"/>
    <lineage>
        <taxon>Eukaryota</taxon>
        <taxon>Fungi</taxon>
        <taxon>Dikarya</taxon>
        <taxon>Ascomycota</taxon>
        <taxon>Pezizomycotina</taxon>
        <taxon>Sordariomycetes</taxon>
        <taxon>Sordariomycetidae</taxon>
        <taxon>Sordariales</taxon>
        <taxon>Lasiosphaeriaceae</taxon>
        <taxon>Lasiosphaeris</taxon>
    </lineage>
</organism>
<feature type="region of interest" description="Disordered" evidence="1">
    <location>
        <begin position="1"/>
        <end position="114"/>
    </location>
</feature>
<dbReference type="GO" id="GO:0072344">
    <property type="term" value="P:rescue of stalled ribosome"/>
    <property type="evidence" value="ECO:0007669"/>
    <property type="project" value="TreeGrafter"/>
</dbReference>
<dbReference type="Pfam" id="PF04910">
    <property type="entry name" value="Tcf25"/>
    <property type="match status" value="1"/>
</dbReference>
<dbReference type="GO" id="GO:1990116">
    <property type="term" value="P:ribosome-associated ubiquitin-dependent protein catabolic process"/>
    <property type="evidence" value="ECO:0007669"/>
    <property type="project" value="TreeGrafter"/>
</dbReference>